<dbReference type="NCBIfam" id="NF005089">
    <property type="entry name" value="PRK06522.1-4"/>
    <property type="match status" value="1"/>
</dbReference>
<dbReference type="PANTHER" id="PTHR21708">
    <property type="entry name" value="PROBABLE 2-DEHYDROPANTOATE 2-REDUCTASE"/>
    <property type="match status" value="1"/>
</dbReference>
<dbReference type="UniPathway" id="UPA00028">
    <property type="reaction ID" value="UER00004"/>
</dbReference>
<dbReference type="PROSITE" id="PS51257">
    <property type="entry name" value="PROKAR_LIPOPROTEIN"/>
    <property type="match status" value="1"/>
</dbReference>
<accession>A0A1I1YD75</accession>
<protein>
    <recommendedName>
        <fullName evidence="3">2-dehydropantoate 2-reductase</fullName>
        <ecNumber evidence="2">1.1.1.169</ecNumber>
    </recommendedName>
    <alternativeName>
        <fullName evidence="6">Ketopantoate reductase</fullName>
    </alternativeName>
</protein>
<reference evidence="11" key="1">
    <citation type="submission" date="2016-10" db="EMBL/GenBank/DDBJ databases">
        <authorList>
            <person name="Varghese N."/>
            <person name="Submissions S."/>
        </authorList>
    </citation>
    <scope>NUCLEOTIDE SEQUENCE [LARGE SCALE GENOMIC DNA]</scope>
    <source>
        <strain evidence="11">JCM 2783</strain>
    </source>
</reference>
<evidence type="ECO:0000256" key="2">
    <source>
        <dbReference type="ARBA" id="ARBA00013014"/>
    </source>
</evidence>
<name>A0A1I1YD75_PSEOC</name>
<dbReference type="SUPFAM" id="SSF48179">
    <property type="entry name" value="6-phosphogluconate dehydrogenase C-terminal domain-like"/>
    <property type="match status" value="1"/>
</dbReference>
<organism evidence="10 11">
    <name type="scientific">Pseudomonas straminea</name>
    <dbReference type="NCBI Taxonomy" id="47882"/>
    <lineage>
        <taxon>Bacteria</taxon>
        <taxon>Pseudomonadati</taxon>
        <taxon>Pseudomonadota</taxon>
        <taxon>Gammaproteobacteria</taxon>
        <taxon>Pseudomonadales</taxon>
        <taxon>Pseudomonadaceae</taxon>
        <taxon>Phytopseudomonas</taxon>
    </lineage>
</organism>
<sequence>MSSPTNRRVCIVGAGAIGCTLAARLGASGQPVNVLARGQTLAALRDNGVRLTDLDGSHHSPVNTSHSTAELGEQDLIFICTKAPALAGLLPTLGPLIGPETVVVPVVNGVPWWYFHGLPGRFAGRQVQAVDPDGALSAALDLQRILGCVVFITAESEAPGVARSDNPHLMILGEPDGRLSERLHWVRALVEQAGIEARASEHIRDPLWTKIIANLSSNPLSVITGATLEQLYGRADLRGVVAKIIQETLLIAAAYGARIAFDPETFMKLGADMGAVRTSMLQDYGHGRPLELAAIGDAVIELAGYQGLGMPVTQDILTLARFRGEQPTAH</sequence>
<keyword evidence="5" id="KW-0560">Oxidoreductase</keyword>
<evidence type="ECO:0000256" key="7">
    <source>
        <dbReference type="ARBA" id="ARBA00048793"/>
    </source>
</evidence>
<comment type="catalytic activity">
    <reaction evidence="7">
        <text>(R)-pantoate + NADP(+) = 2-dehydropantoate + NADPH + H(+)</text>
        <dbReference type="Rhea" id="RHEA:16233"/>
        <dbReference type="ChEBI" id="CHEBI:11561"/>
        <dbReference type="ChEBI" id="CHEBI:15378"/>
        <dbReference type="ChEBI" id="CHEBI:15980"/>
        <dbReference type="ChEBI" id="CHEBI:57783"/>
        <dbReference type="ChEBI" id="CHEBI:58349"/>
        <dbReference type="EC" id="1.1.1.169"/>
    </reaction>
</comment>
<comment type="pathway">
    <text evidence="1">Cofactor biosynthesis; (R)-pantothenate biosynthesis; (R)-pantoate from 3-methyl-2-oxobutanoate: step 2/2.</text>
</comment>
<dbReference type="SUPFAM" id="SSF51735">
    <property type="entry name" value="NAD(P)-binding Rossmann-fold domains"/>
    <property type="match status" value="1"/>
</dbReference>
<proteinExistence type="predicted"/>
<evidence type="ECO:0000256" key="3">
    <source>
        <dbReference type="ARBA" id="ARBA00019465"/>
    </source>
</evidence>
<evidence type="ECO:0000256" key="4">
    <source>
        <dbReference type="ARBA" id="ARBA00022655"/>
    </source>
</evidence>
<keyword evidence="11" id="KW-1185">Reference proteome</keyword>
<dbReference type="GO" id="GO:0005737">
    <property type="term" value="C:cytoplasm"/>
    <property type="evidence" value="ECO:0007669"/>
    <property type="project" value="TreeGrafter"/>
</dbReference>
<keyword evidence="4" id="KW-0566">Pantothenate biosynthesis</keyword>
<evidence type="ECO:0000313" key="11">
    <source>
        <dbReference type="Proteomes" id="UP000243950"/>
    </source>
</evidence>
<evidence type="ECO:0000256" key="1">
    <source>
        <dbReference type="ARBA" id="ARBA00004994"/>
    </source>
</evidence>
<dbReference type="InterPro" id="IPR008927">
    <property type="entry name" value="6-PGluconate_DH-like_C_sf"/>
</dbReference>
<dbReference type="EC" id="1.1.1.169" evidence="2"/>
<dbReference type="InterPro" id="IPR013332">
    <property type="entry name" value="KPR_N"/>
</dbReference>
<feature type="domain" description="Ketopantoate reductase C-terminal" evidence="9">
    <location>
        <begin position="203"/>
        <end position="321"/>
    </location>
</feature>
<dbReference type="PANTHER" id="PTHR21708:SF45">
    <property type="entry name" value="2-DEHYDROPANTOATE 2-REDUCTASE"/>
    <property type="match status" value="1"/>
</dbReference>
<dbReference type="GO" id="GO:0015940">
    <property type="term" value="P:pantothenate biosynthetic process"/>
    <property type="evidence" value="ECO:0007669"/>
    <property type="project" value="UniProtKB-UniPathway"/>
</dbReference>
<evidence type="ECO:0000259" key="8">
    <source>
        <dbReference type="Pfam" id="PF02558"/>
    </source>
</evidence>
<dbReference type="Pfam" id="PF02558">
    <property type="entry name" value="ApbA"/>
    <property type="match status" value="1"/>
</dbReference>
<evidence type="ECO:0000313" key="10">
    <source>
        <dbReference type="EMBL" id="SFE16053.1"/>
    </source>
</evidence>
<dbReference type="Gene3D" id="1.10.1040.10">
    <property type="entry name" value="N-(1-d-carboxylethyl)-l-norvaline Dehydrogenase, domain 2"/>
    <property type="match status" value="1"/>
</dbReference>
<dbReference type="AlphaFoldDB" id="A0A1I1YD75"/>
<dbReference type="InterPro" id="IPR036291">
    <property type="entry name" value="NAD(P)-bd_dom_sf"/>
</dbReference>
<dbReference type="Proteomes" id="UP000243950">
    <property type="component" value="Unassembled WGS sequence"/>
</dbReference>
<evidence type="ECO:0000259" key="9">
    <source>
        <dbReference type="Pfam" id="PF08546"/>
    </source>
</evidence>
<dbReference type="InterPro" id="IPR013752">
    <property type="entry name" value="KPA_reductase"/>
</dbReference>
<dbReference type="InterPro" id="IPR051402">
    <property type="entry name" value="KPR-Related"/>
</dbReference>
<dbReference type="RefSeq" id="WP_093506600.1">
    <property type="nucleotide sequence ID" value="NZ_BSSG01000010.1"/>
</dbReference>
<evidence type="ECO:0000256" key="6">
    <source>
        <dbReference type="ARBA" id="ARBA00032024"/>
    </source>
</evidence>
<dbReference type="Gene3D" id="3.40.50.720">
    <property type="entry name" value="NAD(P)-binding Rossmann-like Domain"/>
    <property type="match status" value="1"/>
</dbReference>
<dbReference type="Pfam" id="PF08546">
    <property type="entry name" value="ApbA_C"/>
    <property type="match status" value="1"/>
</dbReference>
<dbReference type="InterPro" id="IPR013328">
    <property type="entry name" value="6PGD_dom2"/>
</dbReference>
<gene>
    <name evidence="10" type="ORF">SAMN05216372_11050</name>
</gene>
<feature type="domain" description="Ketopantoate reductase N-terminal" evidence="8">
    <location>
        <begin position="9"/>
        <end position="175"/>
    </location>
</feature>
<evidence type="ECO:0000256" key="5">
    <source>
        <dbReference type="ARBA" id="ARBA00023002"/>
    </source>
</evidence>
<dbReference type="GO" id="GO:0008677">
    <property type="term" value="F:2-dehydropantoate 2-reductase activity"/>
    <property type="evidence" value="ECO:0007669"/>
    <property type="project" value="UniProtKB-EC"/>
</dbReference>
<dbReference type="EMBL" id="FOMO01000010">
    <property type="protein sequence ID" value="SFE16053.1"/>
    <property type="molecule type" value="Genomic_DNA"/>
</dbReference>